<dbReference type="Gene3D" id="1.10.3720.10">
    <property type="entry name" value="MetI-like"/>
    <property type="match status" value="1"/>
</dbReference>
<organism evidence="9 10">
    <name type="scientific">Cohnella phaseoli</name>
    <dbReference type="NCBI Taxonomy" id="456490"/>
    <lineage>
        <taxon>Bacteria</taxon>
        <taxon>Bacillati</taxon>
        <taxon>Bacillota</taxon>
        <taxon>Bacilli</taxon>
        <taxon>Bacillales</taxon>
        <taxon>Paenibacillaceae</taxon>
        <taxon>Cohnella</taxon>
    </lineage>
</organism>
<accession>A0A3D9INZ8</accession>
<dbReference type="PANTHER" id="PTHR30193">
    <property type="entry name" value="ABC TRANSPORTER PERMEASE PROTEIN"/>
    <property type="match status" value="1"/>
</dbReference>
<evidence type="ECO:0000256" key="7">
    <source>
        <dbReference type="RuleBase" id="RU363032"/>
    </source>
</evidence>
<comment type="caution">
    <text evidence="9">The sequence shown here is derived from an EMBL/GenBank/DDBJ whole genome shotgun (WGS) entry which is preliminary data.</text>
</comment>
<reference evidence="9 10" key="1">
    <citation type="submission" date="2018-07" db="EMBL/GenBank/DDBJ databases">
        <title>Genomic Encyclopedia of Type Strains, Phase III (KMG-III): the genomes of soil and plant-associated and newly described type strains.</title>
        <authorList>
            <person name="Whitman W."/>
        </authorList>
    </citation>
    <scope>NUCLEOTIDE SEQUENCE [LARGE SCALE GENOMIC DNA]</scope>
    <source>
        <strain evidence="9 10">CECT 7287</strain>
    </source>
</reference>
<comment type="subcellular location">
    <subcellularLocation>
        <location evidence="1 7">Cell membrane</location>
        <topology evidence="1 7">Multi-pass membrane protein</topology>
    </subcellularLocation>
</comment>
<dbReference type="InterPro" id="IPR000515">
    <property type="entry name" value="MetI-like"/>
</dbReference>
<evidence type="ECO:0000313" key="9">
    <source>
        <dbReference type="EMBL" id="RED63455.1"/>
    </source>
</evidence>
<dbReference type="EMBL" id="QRDZ01000025">
    <property type="protein sequence ID" value="RED63455.1"/>
    <property type="molecule type" value="Genomic_DNA"/>
</dbReference>
<dbReference type="Proteomes" id="UP000256977">
    <property type="component" value="Unassembled WGS sequence"/>
</dbReference>
<dbReference type="CDD" id="cd06261">
    <property type="entry name" value="TM_PBP2"/>
    <property type="match status" value="1"/>
</dbReference>
<dbReference type="Pfam" id="PF00528">
    <property type="entry name" value="BPD_transp_1"/>
    <property type="match status" value="1"/>
</dbReference>
<feature type="transmembrane region" description="Helical" evidence="7">
    <location>
        <begin position="267"/>
        <end position="285"/>
    </location>
</feature>
<dbReference type="InterPro" id="IPR051393">
    <property type="entry name" value="ABC_transporter_permease"/>
</dbReference>
<comment type="similarity">
    <text evidence="7">Belongs to the binding-protein-dependent transport system permease family.</text>
</comment>
<sequence length="292" mass="33370">MTRTIRQYAWFFAFVAPALLVFLIFIVIPMLGGMSYSFTNWNGLAKSYKFVGFVNYIEAFKDKEFIRSLMFSFKYVFLMVVLQNGIALLLALLIESRKRAKGLFRTIFFMPNLISMIIGAFMWTFIFTKLLPELAEQAAFSFLDQAWTSDPKVSFYSILIVSLWQGVGYMMIIYIAGLQGVPQDIKEAARIDGANGWQMLRSVTLPMIMHTVTICLFLTLNSAFNSFDVIFGLTGGGPARKTEVVSLNIFQEAFNYNYRFGYANAKAMILFLIILVITIVQVRVMKRREIEA</sequence>
<feature type="domain" description="ABC transmembrane type-1" evidence="8">
    <location>
        <begin position="69"/>
        <end position="281"/>
    </location>
</feature>
<feature type="transmembrane region" description="Helical" evidence="7">
    <location>
        <begin position="199"/>
        <end position="220"/>
    </location>
</feature>
<evidence type="ECO:0000313" key="10">
    <source>
        <dbReference type="Proteomes" id="UP000256977"/>
    </source>
</evidence>
<evidence type="ECO:0000256" key="6">
    <source>
        <dbReference type="ARBA" id="ARBA00023136"/>
    </source>
</evidence>
<dbReference type="GO" id="GO:0005886">
    <property type="term" value="C:plasma membrane"/>
    <property type="evidence" value="ECO:0007669"/>
    <property type="project" value="UniProtKB-SubCell"/>
</dbReference>
<name>A0A3D9INZ8_9BACL</name>
<dbReference type="GO" id="GO:0055085">
    <property type="term" value="P:transmembrane transport"/>
    <property type="evidence" value="ECO:0007669"/>
    <property type="project" value="InterPro"/>
</dbReference>
<dbReference type="PROSITE" id="PS50928">
    <property type="entry name" value="ABC_TM1"/>
    <property type="match status" value="1"/>
</dbReference>
<dbReference type="InterPro" id="IPR035906">
    <property type="entry name" value="MetI-like_sf"/>
</dbReference>
<evidence type="ECO:0000259" key="8">
    <source>
        <dbReference type="PROSITE" id="PS50928"/>
    </source>
</evidence>
<dbReference type="AlphaFoldDB" id="A0A3D9INZ8"/>
<keyword evidence="4 7" id="KW-0812">Transmembrane</keyword>
<evidence type="ECO:0000256" key="4">
    <source>
        <dbReference type="ARBA" id="ARBA00022692"/>
    </source>
</evidence>
<keyword evidence="2 7" id="KW-0813">Transport</keyword>
<dbReference type="PANTHER" id="PTHR30193:SF37">
    <property type="entry name" value="INNER MEMBRANE ABC TRANSPORTER PERMEASE PROTEIN YCJO"/>
    <property type="match status" value="1"/>
</dbReference>
<dbReference type="SUPFAM" id="SSF161098">
    <property type="entry name" value="MetI-like"/>
    <property type="match status" value="1"/>
</dbReference>
<keyword evidence="6 7" id="KW-0472">Membrane</keyword>
<feature type="transmembrane region" description="Helical" evidence="7">
    <location>
        <begin position="75"/>
        <end position="94"/>
    </location>
</feature>
<dbReference type="RefSeq" id="WP_391572995.1">
    <property type="nucleotide sequence ID" value="NZ_QRDZ01000025.1"/>
</dbReference>
<keyword evidence="10" id="KW-1185">Reference proteome</keyword>
<evidence type="ECO:0000256" key="2">
    <source>
        <dbReference type="ARBA" id="ARBA00022448"/>
    </source>
</evidence>
<keyword evidence="5 7" id="KW-1133">Transmembrane helix</keyword>
<evidence type="ECO:0000256" key="1">
    <source>
        <dbReference type="ARBA" id="ARBA00004651"/>
    </source>
</evidence>
<keyword evidence="3" id="KW-1003">Cell membrane</keyword>
<gene>
    <name evidence="9" type="ORF">DFP98_1252</name>
</gene>
<proteinExistence type="inferred from homology"/>
<feature type="transmembrane region" description="Helical" evidence="7">
    <location>
        <begin position="153"/>
        <end position="178"/>
    </location>
</feature>
<evidence type="ECO:0000256" key="5">
    <source>
        <dbReference type="ARBA" id="ARBA00022989"/>
    </source>
</evidence>
<protein>
    <submittedName>
        <fullName evidence="9">Carbohydrate ABC transporter membrane protein 1 (CUT1 family)</fullName>
    </submittedName>
</protein>
<evidence type="ECO:0000256" key="3">
    <source>
        <dbReference type="ARBA" id="ARBA00022475"/>
    </source>
</evidence>
<feature type="transmembrane region" description="Helical" evidence="7">
    <location>
        <begin position="106"/>
        <end position="126"/>
    </location>
</feature>
<feature type="transmembrane region" description="Helical" evidence="7">
    <location>
        <begin position="9"/>
        <end position="31"/>
    </location>
</feature>